<evidence type="ECO:0000313" key="2">
    <source>
        <dbReference type="EMBL" id="SEL29193.1"/>
    </source>
</evidence>
<dbReference type="Pfam" id="PF21948">
    <property type="entry name" value="LplA-B_cat"/>
    <property type="match status" value="1"/>
</dbReference>
<reference evidence="3" key="1">
    <citation type="submission" date="2016-10" db="EMBL/GenBank/DDBJ databases">
        <authorList>
            <person name="Varghese N."/>
            <person name="Submissions S."/>
        </authorList>
    </citation>
    <scope>NUCLEOTIDE SEQUENCE [LARGE SCALE GENOMIC DNA]</scope>
    <source>
        <strain evidence="3">DSM 241</strain>
    </source>
</reference>
<evidence type="ECO:0000259" key="1">
    <source>
        <dbReference type="PROSITE" id="PS51733"/>
    </source>
</evidence>
<dbReference type="InterPro" id="IPR050664">
    <property type="entry name" value="Octanoyltrans_LipM/LipL"/>
</dbReference>
<dbReference type="AlphaFoldDB" id="A0A1H7P0A1"/>
<accession>A0A1H7P0A1</accession>
<organism evidence="2 3">
    <name type="scientific">Ectothiorhodospira marina</name>
    <dbReference type="NCBI Taxonomy" id="1396821"/>
    <lineage>
        <taxon>Bacteria</taxon>
        <taxon>Pseudomonadati</taxon>
        <taxon>Pseudomonadota</taxon>
        <taxon>Gammaproteobacteria</taxon>
        <taxon>Chromatiales</taxon>
        <taxon>Ectothiorhodospiraceae</taxon>
        <taxon>Ectothiorhodospira</taxon>
    </lineage>
</organism>
<dbReference type="PROSITE" id="PS51733">
    <property type="entry name" value="BPL_LPL_CATALYTIC"/>
    <property type="match status" value="1"/>
</dbReference>
<dbReference type="InterPro" id="IPR045864">
    <property type="entry name" value="aa-tRNA-synth_II/BPL/LPL"/>
</dbReference>
<sequence length="523" mass="57585">MSTRPCRVWSEPTAPGSVQAARDRLHLEGCVAADEARLRFHRYQPTASLGRFEAVCQAVREDYCADAGIPVVRRLTGGGALYLAPEQCCLSLSLPRHWLGEGDTLTALMARLNRALARALQSLGVPARTAFPNDLEVDGRKLGSGFLAMDAEAVLYQAVLLEDLDTEVLLKVLRAPREKLSSQGILSARQRFITLQELSDAAPHMEAAKAAVTEALMKELALEPVAAPPDRWMALDQGRSPPAVDPGLLEDWSDQHQDHWEAFLSTAGGVLNLRLTPDAEGRVIEKAVFAGAVHVSPPDLFRSLADALTGAPLDAAEVRLIRRLRTEAGQTPGFGPDELSLLLRLALGRRSEQALGLSNWQANRLMVHRVTGNETARQILDRATVMLVPYCAKPAWCRWRHEDGCPECGACEVGEAYRLARERGLEVVTITQYEHLCDVLEQMRARGVPAYVGMCCRHFYLKRIHAFRHAGMPAVLMDISGSNCYELGQEDEAYEGRFTAEAQLDGELLEKVMVWVPKLPDSS</sequence>
<keyword evidence="3" id="KW-1185">Reference proteome</keyword>
<dbReference type="InterPro" id="IPR004143">
    <property type="entry name" value="BPL_LPL_catalytic"/>
</dbReference>
<proteinExistence type="predicted"/>
<protein>
    <submittedName>
        <fullName evidence="2">Lipoate-protein ligase A</fullName>
    </submittedName>
</protein>
<gene>
    <name evidence="2" type="ORF">SAMN05444515_1137</name>
</gene>
<dbReference type="Proteomes" id="UP000199256">
    <property type="component" value="Unassembled WGS sequence"/>
</dbReference>
<feature type="domain" description="BPL/LPL catalytic" evidence="1">
    <location>
        <begin position="32"/>
        <end position="224"/>
    </location>
</feature>
<dbReference type="InterPro" id="IPR002829">
    <property type="entry name" value="DUF116"/>
</dbReference>
<dbReference type="PANTHER" id="PTHR43679:SF2">
    <property type="entry name" value="OCTANOYL-[GCVH]:PROTEIN N-OCTANOYLTRANSFERASE"/>
    <property type="match status" value="1"/>
</dbReference>
<dbReference type="Gene3D" id="3.30.390.50">
    <property type="entry name" value="CO dehydrogenase flavoprotein, C-terminal domain"/>
    <property type="match status" value="1"/>
</dbReference>
<dbReference type="Pfam" id="PF01976">
    <property type="entry name" value="DUF116"/>
    <property type="match status" value="1"/>
</dbReference>
<dbReference type="RefSeq" id="WP_090254405.1">
    <property type="nucleotide sequence ID" value="NZ_FOAA01000013.1"/>
</dbReference>
<dbReference type="SUPFAM" id="SSF55681">
    <property type="entry name" value="Class II aaRS and biotin synthetases"/>
    <property type="match status" value="1"/>
</dbReference>
<keyword evidence="2" id="KW-0436">Ligase</keyword>
<dbReference type="Gene3D" id="3.30.930.10">
    <property type="entry name" value="Bira Bifunctional Protein, Domain 2"/>
    <property type="match status" value="1"/>
</dbReference>
<dbReference type="EMBL" id="FOAA01000013">
    <property type="protein sequence ID" value="SEL29193.1"/>
    <property type="molecule type" value="Genomic_DNA"/>
</dbReference>
<dbReference type="GO" id="GO:0016874">
    <property type="term" value="F:ligase activity"/>
    <property type="evidence" value="ECO:0007669"/>
    <property type="project" value="UniProtKB-KW"/>
</dbReference>
<dbReference type="STRING" id="1396821.SAMN05444515_1137"/>
<evidence type="ECO:0000313" key="3">
    <source>
        <dbReference type="Proteomes" id="UP000199256"/>
    </source>
</evidence>
<dbReference type="PANTHER" id="PTHR43679">
    <property type="entry name" value="OCTANOYLTRANSFERASE LIPM-RELATED"/>
    <property type="match status" value="1"/>
</dbReference>
<dbReference type="OrthoDB" id="9787898at2"/>
<name>A0A1H7P0A1_9GAMM</name>